<feature type="domain" description="YEATS" evidence="4">
    <location>
        <begin position="348"/>
        <end position="484"/>
    </location>
</feature>
<accession>A0AAD7DHA7</accession>
<organism evidence="5 6">
    <name type="scientific">Mycena rosella</name>
    <name type="common">Pink bonnet</name>
    <name type="synonym">Agaricus rosellus</name>
    <dbReference type="NCBI Taxonomy" id="1033263"/>
    <lineage>
        <taxon>Eukaryota</taxon>
        <taxon>Fungi</taxon>
        <taxon>Dikarya</taxon>
        <taxon>Basidiomycota</taxon>
        <taxon>Agaricomycotina</taxon>
        <taxon>Agaricomycetes</taxon>
        <taxon>Agaricomycetidae</taxon>
        <taxon>Agaricales</taxon>
        <taxon>Marasmiineae</taxon>
        <taxon>Mycenaceae</taxon>
        <taxon>Mycena</taxon>
    </lineage>
</organism>
<dbReference type="InterPro" id="IPR038704">
    <property type="entry name" value="YEAST_sf"/>
</dbReference>
<dbReference type="Pfam" id="PF22951">
    <property type="entry name" value="3HBD"/>
    <property type="match status" value="1"/>
</dbReference>
<dbReference type="Gene3D" id="2.60.40.1970">
    <property type="entry name" value="YEATS domain"/>
    <property type="match status" value="1"/>
</dbReference>
<comment type="subcellular location">
    <subcellularLocation>
        <location evidence="2">Nucleus</location>
    </subcellularLocation>
</comment>
<evidence type="ECO:0000313" key="6">
    <source>
        <dbReference type="Proteomes" id="UP001221757"/>
    </source>
</evidence>
<feature type="compositionally biased region" description="Acidic residues" evidence="3">
    <location>
        <begin position="16"/>
        <end position="32"/>
    </location>
</feature>
<sequence length="929" mass="101115">MALSLHIDKKQKLESESESESEETESEPDWDDEYRQDITADIALEIGLRQRLADTLEARIAWATLLQESLLNDTSDAVPQILDFKDVALDALAAIEAPAEILFARDEPAPRLDTRRLSFAKKPRKKPTARAPAAPKKGGKFLYIHLEGSAAPRILRCPVCLRTEFGSLQGLFNHARGTHSLAWTTHDECVRQCACALDAVQGGAVDFADLDAGAEVGSGGILPGLRSLFERAVGDEALDFGGETVLSRSLGYHVDTPALASFLGRAPIRRGVVVWDPEAVVDVDGLDVEKPRAKPRWRMPFAHRNVYKDAPAPPASAASPVERAASPPPRTNAAAPANANTAPGLPTTSSRFHIASRIVVVDRSLWIPLDHRIGGDTHKWMVSVDAPSYTHHITTVLQSLTVTAPAGLLLTAAPPFVVIGTAAAPFLARLELAFYSPSVGGPPQKIVLEHWVELDRMQSSSVAVGEEQIVDVELDRGTLFRSAQSGYLPVNARALWDMDLESERHTPIAVAPEVAPPTEIPVRGSAKDERKTRNALPRVKILGGWQTVLKKLVERFPLTLRDVKGGKPPVPALPYKLVATPAQFSSLVMGRKKAIEWGRAMAIRDAYSDAVLNGLTEDTTVLTTADIFSWLHTNGHFPRAVATLKKEQDLQILKTGFCRICGLAYRLHAIVSDSPQTSIKSEPRPNLAVTGVGDAFVCHITPIDWHLKRMPMIDLTRIFPRRHALAPSSTMLPLNTTLSGQAAGDDRHSGWDSRAPALLAVSDPRLISGVRALVSALKLPAFAPPSPLPASSPGLPQFPINPALSPADIKADVAPYALLALLTKQFVRTLVKTGLEVAGQDRQRAMLQVDGRARRLPNIAELFSERERRMLTPTHILRGVIARGRDYNDRLGMAMMSWAERSAVAAAAAATAAADRSGWQQWTCCRRRW</sequence>
<gene>
    <name evidence="5" type="ORF">B0H17DRAFT_1201138</name>
</gene>
<dbReference type="InterPro" id="IPR055127">
    <property type="entry name" value="YEATS2_3HBD"/>
</dbReference>
<dbReference type="Proteomes" id="UP001221757">
    <property type="component" value="Unassembled WGS sequence"/>
</dbReference>
<dbReference type="EMBL" id="JARKIE010000059">
    <property type="protein sequence ID" value="KAJ7691278.1"/>
    <property type="molecule type" value="Genomic_DNA"/>
</dbReference>
<dbReference type="GO" id="GO:0005634">
    <property type="term" value="C:nucleus"/>
    <property type="evidence" value="ECO:0007669"/>
    <property type="project" value="UniProtKB-SubCell"/>
</dbReference>
<keyword evidence="6" id="KW-1185">Reference proteome</keyword>
<proteinExistence type="predicted"/>
<dbReference type="PROSITE" id="PS51037">
    <property type="entry name" value="YEATS"/>
    <property type="match status" value="1"/>
</dbReference>
<feature type="compositionally biased region" description="Low complexity" evidence="3">
    <location>
        <begin position="315"/>
        <end position="346"/>
    </location>
</feature>
<protein>
    <recommendedName>
        <fullName evidence="4">YEATS domain-containing protein</fullName>
    </recommendedName>
</protein>
<evidence type="ECO:0000256" key="1">
    <source>
        <dbReference type="ARBA" id="ARBA00023242"/>
    </source>
</evidence>
<reference evidence="5" key="1">
    <citation type="submission" date="2023-03" db="EMBL/GenBank/DDBJ databases">
        <title>Massive genome expansion in bonnet fungi (Mycena s.s.) driven by repeated elements and novel gene families across ecological guilds.</title>
        <authorList>
            <consortium name="Lawrence Berkeley National Laboratory"/>
            <person name="Harder C.B."/>
            <person name="Miyauchi S."/>
            <person name="Viragh M."/>
            <person name="Kuo A."/>
            <person name="Thoen E."/>
            <person name="Andreopoulos B."/>
            <person name="Lu D."/>
            <person name="Skrede I."/>
            <person name="Drula E."/>
            <person name="Henrissat B."/>
            <person name="Morin E."/>
            <person name="Kohler A."/>
            <person name="Barry K."/>
            <person name="LaButti K."/>
            <person name="Morin E."/>
            <person name="Salamov A."/>
            <person name="Lipzen A."/>
            <person name="Mereny Z."/>
            <person name="Hegedus B."/>
            <person name="Baldrian P."/>
            <person name="Stursova M."/>
            <person name="Weitz H."/>
            <person name="Taylor A."/>
            <person name="Grigoriev I.V."/>
            <person name="Nagy L.G."/>
            <person name="Martin F."/>
            <person name="Kauserud H."/>
        </authorList>
    </citation>
    <scope>NUCLEOTIDE SEQUENCE</scope>
    <source>
        <strain evidence="5">CBHHK067</strain>
    </source>
</reference>
<comment type="caution">
    <text evidence="5">The sequence shown here is derived from an EMBL/GenBank/DDBJ whole genome shotgun (WGS) entry which is preliminary data.</text>
</comment>
<evidence type="ECO:0000313" key="5">
    <source>
        <dbReference type="EMBL" id="KAJ7691278.1"/>
    </source>
</evidence>
<name>A0AAD7DHA7_MYCRO</name>
<dbReference type="InterPro" id="IPR055129">
    <property type="entry name" value="YEATS_dom"/>
</dbReference>
<evidence type="ECO:0000256" key="2">
    <source>
        <dbReference type="PROSITE-ProRule" id="PRU00376"/>
    </source>
</evidence>
<feature type="region of interest" description="Disordered" evidence="3">
    <location>
        <begin position="1"/>
        <end position="33"/>
    </location>
</feature>
<evidence type="ECO:0000259" key="4">
    <source>
        <dbReference type="PROSITE" id="PS51037"/>
    </source>
</evidence>
<feature type="compositionally biased region" description="Basic and acidic residues" evidence="3">
    <location>
        <begin position="1"/>
        <end position="15"/>
    </location>
</feature>
<dbReference type="AlphaFoldDB" id="A0AAD7DHA7"/>
<evidence type="ECO:0000256" key="3">
    <source>
        <dbReference type="SAM" id="MobiDB-lite"/>
    </source>
</evidence>
<feature type="region of interest" description="Disordered" evidence="3">
    <location>
        <begin position="309"/>
        <end position="346"/>
    </location>
</feature>
<keyword evidence="1 2" id="KW-0539">Nucleus</keyword>